<feature type="transmembrane region" description="Helical" evidence="1">
    <location>
        <begin position="83"/>
        <end position="105"/>
    </location>
</feature>
<keyword evidence="1" id="KW-0472">Membrane</keyword>
<keyword evidence="1" id="KW-1133">Transmembrane helix</keyword>
<evidence type="ECO:0000313" key="2">
    <source>
        <dbReference type="EMBL" id="NIK72850.1"/>
    </source>
</evidence>
<dbReference type="AlphaFoldDB" id="A0A846MN61"/>
<proteinExistence type="predicted"/>
<comment type="caution">
    <text evidence="2">The sequence shown here is derived from an EMBL/GenBank/DDBJ whole genome shotgun (WGS) entry which is preliminary data.</text>
</comment>
<organism evidence="2 3">
    <name type="scientific">Thermonema lapsum</name>
    <dbReference type="NCBI Taxonomy" id="28195"/>
    <lineage>
        <taxon>Bacteria</taxon>
        <taxon>Pseudomonadati</taxon>
        <taxon>Bacteroidota</taxon>
        <taxon>Cytophagia</taxon>
        <taxon>Cytophagales</taxon>
        <taxon>Thermonemataceae</taxon>
        <taxon>Thermonema</taxon>
    </lineage>
</organism>
<dbReference type="EMBL" id="JAASRN010000001">
    <property type="protein sequence ID" value="NIK72850.1"/>
    <property type="molecule type" value="Genomic_DNA"/>
</dbReference>
<dbReference type="Proteomes" id="UP000537126">
    <property type="component" value="Unassembled WGS sequence"/>
</dbReference>
<feature type="transmembrane region" description="Helical" evidence="1">
    <location>
        <begin position="12"/>
        <end position="34"/>
    </location>
</feature>
<gene>
    <name evidence="2" type="ORF">FHS56_000336</name>
</gene>
<feature type="transmembrane region" description="Helical" evidence="1">
    <location>
        <begin position="125"/>
        <end position="153"/>
    </location>
</feature>
<keyword evidence="2" id="KW-0378">Hydrolase</keyword>
<keyword evidence="1" id="KW-0812">Transmembrane</keyword>
<dbReference type="RefSeq" id="WP_166918150.1">
    <property type="nucleotide sequence ID" value="NZ_JAASRN010000001.1"/>
</dbReference>
<protein>
    <submittedName>
        <fullName evidence="2">Membrane-associated HD superfamily phosphohydrolase</fullName>
    </submittedName>
</protein>
<dbReference type="GO" id="GO:0016787">
    <property type="term" value="F:hydrolase activity"/>
    <property type="evidence" value="ECO:0007669"/>
    <property type="project" value="UniProtKB-KW"/>
</dbReference>
<feature type="transmembrane region" description="Helical" evidence="1">
    <location>
        <begin position="49"/>
        <end position="71"/>
    </location>
</feature>
<keyword evidence="3" id="KW-1185">Reference proteome</keyword>
<accession>A0A846MN61</accession>
<name>A0A846MN61_9BACT</name>
<evidence type="ECO:0000256" key="1">
    <source>
        <dbReference type="SAM" id="Phobius"/>
    </source>
</evidence>
<reference evidence="2 3" key="1">
    <citation type="submission" date="2020-03" db="EMBL/GenBank/DDBJ databases">
        <title>Genomic Encyclopedia of Type Strains, Phase IV (KMG-IV): sequencing the most valuable type-strain genomes for metagenomic binning, comparative biology and taxonomic classification.</title>
        <authorList>
            <person name="Goeker M."/>
        </authorList>
    </citation>
    <scope>NUCLEOTIDE SEQUENCE [LARGE SCALE GENOMIC DNA]</scope>
    <source>
        <strain evidence="2 3">DSM 5718</strain>
    </source>
</reference>
<sequence>MNFIGTVREAYLYSLVLFLLSMFALAVIKVMLVLENDSVFTLLLLNTEWILVGGWFLLCFLCAWMVAVMLAKYHTRRRLFFRVLLVGILVEVVSIVLFVFFAYGLEWLVSMNDVLGLLTNLLATYGGAATIPYLFVLFFIGHPFLYVGINMLLCKFLPHKLSAITV</sequence>
<evidence type="ECO:0000313" key="3">
    <source>
        <dbReference type="Proteomes" id="UP000537126"/>
    </source>
</evidence>